<proteinExistence type="predicted"/>
<evidence type="ECO:0000313" key="3">
    <source>
        <dbReference type="Proteomes" id="UP001190700"/>
    </source>
</evidence>
<organism evidence="2 3">
    <name type="scientific">Cymbomonas tetramitiformis</name>
    <dbReference type="NCBI Taxonomy" id="36881"/>
    <lineage>
        <taxon>Eukaryota</taxon>
        <taxon>Viridiplantae</taxon>
        <taxon>Chlorophyta</taxon>
        <taxon>Pyramimonadophyceae</taxon>
        <taxon>Pyramimonadales</taxon>
        <taxon>Pyramimonadaceae</taxon>
        <taxon>Cymbomonas</taxon>
    </lineage>
</organism>
<feature type="region of interest" description="Disordered" evidence="1">
    <location>
        <begin position="710"/>
        <end position="768"/>
    </location>
</feature>
<feature type="compositionally biased region" description="Low complexity" evidence="1">
    <location>
        <begin position="598"/>
        <end position="610"/>
    </location>
</feature>
<protein>
    <submittedName>
        <fullName evidence="2">Uncharacterized protein</fullName>
    </submittedName>
</protein>
<feature type="compositionally biased region" description="Low complexity" evidence="1">
    <location>
        <begin position="634"/>
        <end position="648"/>
    </location>
</feature>
<sequence>MQRHAGAPASRHSEPSRTSAHIPATSSSSPPRTNDTAHSTRTSTPQTQSVPAAECTEKADANPGDRGRDHPLTTAPTTAATAEEVPFFEFPPAAWPTEVPGTNSALSCVDCQTLSRGLQELLASEPCTKVADTGAPSRLRRLFTQDDIRTVRAALQPQAFLAAGELQMNRLASLLAPAEPSDLKVLVAAVPAGDKEGCTDAGMVDPGSYPAAVTPPQVAAGNHDSWEFVDLASSGGSANGEAGHDESAREELDLVVEGADTLVRTDRDTPPSQCSTHSALAMLTALDAELQRQCPDVTRKEILCCCGRSKVADAQLMQPQCRRHSATEDPQLEWLHNPADNSRYDLNPQLSSTLAQLNEDLLPQPALIEPTEDPQSSLSDAAGTTAPQLLRAVQRPDVADPSAALVFIGAQSLREPVMNEASCLLMSNAYESSSLDMPHHLSIWGIGPPCTLNRAADVPEENLLRPMSAESAEQLFNKLALCSDLQLEDKLYFKLPMVLPTHTTRMLEDSRSLFSRMCSDLNLSKRSLNSVSLYLTWEVGPSAKLRRHGLRDPTATDQAPVPLEASLLPEICDTGSRQLLSVLMPILANEADSDQGESSLDSPAAASSAAPCLPRQASSVQPAPDSAVRTDGNPTSAAAREAARTSPASDGEQPRPQDGDDGAGNACRTPGPPDRGQRSSLTRSTDMLRTPDLLFSDKLSYFMKLKQIPTSGDTVSQSTAHHQVASKRRCPNTSADDALGSPDAANPSLPLRGPSLPTAQHPAPGTPSAPGLFVAPDYGLVSVNTELDGCCKMLVVICSRLPTTQPCINPSLANVSAARGGPAAGTSLMMGRRALYESMLRLESKGAQIVERMGCLRHHADVVCAIPHRSCGYVVRSGSAVVAMQDGGGVGGATMGISQEAQELLRWLSVHHDTAVMVLEGADDAQFVHLAQDLACSLAAFAACLGFTLQLMVSTSAAVTQEQILGSLSSMLSLSFAFDGVVPSASAAGEAPDDAATPRGLRLMSETPNPAELWLNSFVGLTPLASHALLGLGLPLRALLQLPPEALAEALRRRCCYSISPATLQLFYMQLCGANDPAVWASISKDAATLRLEAADEAKAVVPFTPHRVATDPKWRTGSAYGAWEQCWSPETIRTTELDAASVPYEQHGAPPQQHDQHSAPPQQYEQQHDCPTSTACSAWCPASTV</sequence>
<feature type="compositionally biased region" description="Polar residues" evidence="1">
    <location>
        <begin position="1160"/>
        <end position="1169"/>
    </location>
</feature>
<keyword evidence="3" id="KW-1185">Reference proteome</keyword>
<gene>
    <name evidence="2" type="ORF">CYMTET_29317</name>
</gene>
<dbReference type="Proteomes" id="UP001190700">
    <property type="component" value="Unassembled WGS sequence"/>
</dbReference>
<dbReference type="EMBL" id="LGRX02016657">
    <property type="protein sequence ID" value="KAK3261794.1"/>
    <property type="molecule type" value="Genomic_DNA"/>
</dbReference>
<feature type="compositionally biased region" description="Polar residues" evidence="1">
    <location>
        <begin position="678"/>
        <end position="687"/>
    </location>
</feature>
<feature type="non-terminal residue" evidence="2">
    <location>
        <position position="1186"/>
    </location>
</feature>
<evidence type="ECO:0000313" key="2">
    <source>
        <dbReference type="EMBL" id="KAK3261794.1"/>
    </source>
</evidence>
<feature type="region of interest" description="Disordered" evidence="1">
    <location>
        <begin position="593"/>
        <end position="687"/>
    </location>
</feature>
<dbReference type="PANTHER" id="PTHR35764:SF1">
    <property type="entry name" value="PROTEIN SHORTAGE IN CHIASMATA 1"/>
    <property type="match status" value="1"/>
</dbReference>
<dbReference type="GO" id="GO:0000712">
    <property type="term" value="P:resolution of meiotic recombination intermediates"/>
    <property type="evidence" value="ECO:0007669"/>
    <property type="project" value="TreeGrafter"/>
</dbReference>
<name>A0AAE0FLB0_9CHLO</name>
<evidence type="ECO:0000256" key="1">
    <source>
        <dbReference type="SAM" id="MobiDB-lite"/>
    </source>
</evidence>
<dbReference type="PANTHER" id="PTHR35764">
    <property type="entry name" value="PROTEIN SHORTAGE IN CHIASMATA 1"/>
    <property type="match status" value="1"/>
</dbReference>
<reference evidence="2 3" key="1">
    <citation type="journal article" date="2015" name="Genome Biol. Evol.">
        <title>Comparative Genomics of a Bacterivorous Green Alga Reveals Evolutionary Causalities and Consequences of Phago-Mixotrophic Mode of Nutrition.</title>
        <authorList>
            <person name="Burns J.A."/>
            <person name="Paasch A."/>
            <person name="Narechania A."/>
            <person name="Kim E."/>
        </authorList>
    </citation>
    <scope>NUCLEOTIDE SEQUENCE [LARGE SCALE GENOMIC DNA]</scope>
    <source>
        <strain evidence="2 3">PLY_AMNH</strain>
    </source>
</reference>
<feature type="compositionally biased region" description="Basic and acidic residues" evidence="1">
    <location>
        <begin position="55"/>
        <end position="71"/>
    </location>
</feature>
<feature type="compositionally biased region" description="Polar residues" evidence="1">
    <location>
        <begin position="16"/>
        <end position="50"/>
    </location>
</feature>
<comment type="caution">
    <text evidence="2">The sequence shown here is derived from an EMBL/GenBank/DDBJ whole genome shotgun (WGS) entry which is preliminary data.</text>
</comment>
<feature type="region of interest" description="Disordered" evidence="1">
    <location>
        <begin position="1146"/>
        <end position="1169"/>
    </location>
</feature>
<feature type="compositionally biased region" description="Polar residues" evidence="1">
    <location>
        <begin position="710"/>
        <end position="721"/>
    </location>
</feature>
<dbReference type="AlphaFoldDB" id="A0AAE0FLB0"/>
<accession>A0AAE0FLB0</accession>
<dbReference type="InterPro" id="IPR038824">
    <property type="entry name" value="SHOC1-like"/>
</dbReference>
<feature type="region of interest" description="Disordered" evidence="1">
    <location>
        <begin position="1"/>
        <end position="74"/>
    </location>
</feature>